<accession>A0A6J7JEJ3</accession>
<proteinExistence type="predicted"/>
<evidence type="ECO:0000313" key="2">
    <source>
        <dbReference type="EMBL" id="CAB4941157.1"/>
    </source>
</evidence>
<name>A0A6J7JEJ3_9ZZZZ</name>
<feature type="domain" description="AbiEi antitoxin C-terminal" evidence="1">
    <location>
        <begin position="76"/>
        <end position="218"/>
    </location>
</feature>
<protein>
    <submittedName>
        <fullName evidence="2">Unannotated protein</fullName>
    </submittedName>
</protein>
<organism evidence="2">
    <name type="scientific">freshwater metagenome</name>
    <dbReference type="NCBI Taxonomy" id="449393"/>
    <lineage>
        <taxon>unclassified sequences</taxon>
        <taxon>metagenomes</taxon>
        <taxon>ecological metagenomes</taxon>
    </lineage>
</organism>
<dbReference type="InterPro" id="IPR018547">
    <property type="entry name" value="AbiEi_C"/>
</dbReference>
<dbReference type="EMBL" id="CAFBNF010000077">
    <property type="protein sequence ID" value="CAB4941157.1"/>
    <property type="molecule type" value="Genomic_DNA"/>
</dbReference>
<dbReference type="AlphaFoldDB" id="A0A6J7JEJ3"/>
<evidence type="ECO:0000259" key="1">
    <source>
        <dbReference type="Pfam" id="PF09407"/>
    </source>
</evidence>
<sequence length="271" mass="29810">MEDTLHQRVAPRHLPDHLLAQGRPIVDLAEAAGLMGLELHAAADALVRLRRAGQIFSPTRGLYVAVPPEFRTWRAVPALDFIHSMMRADDRHYYVALLSAAELHGAAHQRPQVFQVMVDKPLNDRDFDRIHLRFYSRTHLDDVPVVLVNSRIDQVRVSSPAATALDLVSRPQDAGGLSNVATVLFEMVDATGLSAEDVLAAAVVFPSSSLRRLGWLCDFVNASLDRDALARRLESEPTGRAHVLLDSRGARRGSGANRWGVVTNATVEPDL</sequence>
<dbReference type="Pfam" id="PF09407">
    <property type="entry name" value="AbiEi_1"/>
    <property type="match status" value="1"/>
</dbReference>
<reference evidence="2" key="1">
    <citation type="submission" date="2020-05" db="EMBL/GenBank/DDBJ databases">
        <authorList>
            <person name="Chiriac C."/>
            <person name="Salcher M."/>
            <person name="Ghai R."/>
            <person name="Kavagutti S V."/>
        </authorList>
    </citation>
    <scope>NUCLEOTIDE SEQUENCE</scope>
</reference>
<gene>
    <name evidence="2" type="ORF">UFOPK3773_00863</name>
</gene>